<feature type="compositionally biased region" description="Polar residues" evidence="18">
    <location>
        <begin position="92"/>
        <end position="105"/>
    </location>
</feature>
<comment type="catalytic activity">
    <reaction evidence="1">
        <text>S-ubiquitinyl-[E2 ubiquitin-conjugating enzyme]-L-cysteine + [acceptor protein]-L-lysine = [E2 ubiquitin-conjugating enzyme]-L-cysteine + N(6)-ubiquitinyl-[acceptor protein]-L-lysine.</text>
        <dbReference type="EC" id="2.3.2.27"/>
    </reaction>
</comment>
<keyword evidence="16" id="KW-0449">Lipoprotein</keyword>
<dbReference type="InterPro" id="IPR001841">
    <property type="entry name" value="Znf_RING"/>
</dbReference>
<evidence type="ECO:0000256" key="5">
    <source>
        <dbReference type="ARBA" id="ARBA00004906"/>
    </source>
</evidence>
<dbReference type="GO" id="GO:0016020">
    <property type="term" value="C:membrane"/>
    <property type="evidence" value="ECO:0007669"/>
    <property type="project" value="UniProtKB-SubCell"/>
</dbReference>
<feature type="compositionally biased region" description="Basic and acidic residues" evidence="18">
    <location>
        <begin position="17"/>
        <end position="29"/>
    </location>
</feature>
<evidence type="ECO:0000256" key="17">
    <source>
        <dbReference type="PROSITE-ProRule" id="PRU00175"/>
    </source>
</evidence>
<keyword evidence="14" id="KW-0472">Membrane</keyword>
<keyword evidence="8" id="KW-0519">Myristate</keyword>
<dbReference type="PROSITE" id="PS50089">
    <property type="entry name" value="ZF_RING_2"/>
    <property type="match status" value="1"/>
</dbReference>
<dbReference type="EMBL" id="VFJC01000005">
    <property type="protein sequence ID" value="KAB5579648.1"/>
    <property type="molecule type" value="Genomic_DNA"/>
</dbReference>
<accession>A0A5N5PK36</accession>
<evidence type="ECO:0000313" key="20">
    <source>
        <dbReference type="EMBL" id="KAB5579648.1"/>
    </source>
</evidence>
<protein>
    <recommendedName>
        <fullName evidence="6">RING-type E3 ubiquitin transferase</fullName>
        <ecNumber evidence="6">2.3.2.27</ecNumber>
    </recommendedName>
</protein>
<keyword evidence="10" id="KW-0967">Endosome</keyword>
<evidence type="ECO:0000256" key="8">
    <source>
        <dbReference type="ARBA" id="ARBA00022707"/>
    </source>
</evidence>
<dbReference type="GO" id="GO:0061630">
    <property type="term" value="F:ubiquitin protein ligase activity"/>
    <property type="evidence" value="ECO:0007669"/>
    <property type="project" value="UniProtKB-EC"/>
</dbReference>
<dbReference type="AlphaFoldDB" id="A0A5N5PK36"/>
<keyword evidence="12" id="KW-0833">Ubl conjugation pathway</keyword>
<dbReference type="InterPro" id="IPR013083">
    <property type="entry name" value="Znf_RING/FYVE/PHD"/>
</dbReference>
<dbReference type="GO" id="GO:0005764">
    <property type="term" value="C:lysosome"/>
    <property type="evidence" value="ECO:0007669"/>
    <property type="project" value="UniProtKB-SubCell"/>
</dbReference>
<organism evidence="20 21">
    <name type="scientific">Pangasianodon hypophthalmus</name>
    <name type="common">Striped catfish</name>
    <name type="synonym">Helicophagus hypophthalmus</name>
    <dbReference type="NCBI Taxonomy" id="310915"/>
    <lineage>
        <taxon>Eukaryota</taxon>
        <taxon>Metazoa</taxon>
        <taxon>Chordata</taxon>
        <taxon>Craniata</taxon>
        <taxon>Vertebrata</taxon>
        <taxon>Euteleostomi</taxon>
        <taxon>Actinopterygii</taxon>
        <taxon>Neopterygii</taxon>
        <taxon>Teleostei</taxon>
        <taxon>Ostariophysi</taxon>
        <taxon>Siluriformes</taxon>
        <taxon>Pangasiidae</taxon>
        <taxon>Pangasianodon</taxon>
    </lineage>
</organism>
<dbReference type="Gene3D" id="3.30.40.10">
    <property type="entry name" value="Zinc/RING finger domain, C3HC4 (zinc finger)"/>
    <property type="match status" value="1"/>
</dbReference>
<dbReference type="GO" id="GO:0005768">
    <property type="term" value="C:endosome"/>
    <property type="evidence" value="ECO:0007669"/>
    <property type="project" value="UniProtKB-SubCell"/>
</dbReference>
<keyword evidence="13" id="KW-0862">Zinc</keyword>
<proteinExistence type="predicted"/>
<dbReference type="SUPFAM" id="SSF57850">
    <property type="entry name" value="RING/U-box"/>
    <property type="match status" value="1"/>
</dbReference>
<keyword evidence="21" id="KW-1185">Reference proteome</keyword>
<dbReference type="OrthoDB" id="10057496at2759"/>
<evidence type="ECO:0000256" key="7">
    <source>
        <dbReference type="ARBA" id="ARBA00022679"/>
    </source>
</evidence>
<evidence type="ECO:0000256" key="14">
    <source>
        <dbReference type="ARBA" id="ARBA00023136"/>
    </source>
</evidence>
<evidence type="ECO:0000256" key="1">
    <source>
        <dbReference type="ARBA" id="ARBA00000900"/>
    </source>
</evidence>
<reference evidence="20 21" key="1">
    <citation type="submission" date="2019-06" db="EMBL/GenBank/DDBJ databases">
        <title>A chromosome-scale genome assembly of the striped catfish, Pangasianodon hypophthalmus.</title>
        <authorList>
            <person name="Wen M."/>
            <person name="Zahm M."/>
            <person name="Roques C."/>
            <person name="Cabau C."/>
            <person name="Klopp C."/>
            <person name="Donnadieu C."/>
            <person name="Jouanno E."/>
            <person name="Avarre J.-C."/>
            <person name="Campet M."/>
            <person name="Ha T.T.T."/>
            <person name="Dugue R."/>
            <person name="Lampietro C."/>
            <person name="Louis A."/>
            <person name="Herpin A."/>
            <person name="Echchiki A."/>
            <person name="Berthelot C."/>
            <person name="Parey E."/>
            <person name="Roest-Crollius H."/>
            <person name="Braasch I."/>
            <person name="Postlethwait J."/>
            <person name="Bobe J."/>
            <person name="Montfort J."/>
            <person name="Bouchez O."/>
            <person name="Begum T."/>
            <person name="Schartl M."/>
            <person name="Guiguen Y."/>
        </authorList>
    </citation>
    <scope>NUCLEOTIDE SEQUENCE [LARGE SCALE GENOMIC DNA]</scope>
    <source>
        <strain evidence="20 21">Indonesia</strain>
        <tissue evidence="20">Blood</tissue>
    </source>
</reference>
<feature type="domain" description="RING-type" evidence="19">
    <location>
        <begin position="199"/>
        <end position="239"/>
    </location>
</feature>
<evidence type="ECO:0000256" key="9">
    <source>
        <dbReference type="ARBA" id="ARBA00022723"/>
    </source>
</evidence>
<evidence type="ECO:0000256" key="3">
    <source>
        <dbReference type="ARBA" id="ARBA00004177"/>
    </source>
</evidence>
<evidence type="ECO:0000259" key="19">
    <source>
        <dbReference type="PROSITE" id="PS50089"/>
    </source>
</evidence>
<evidence type="ECO:0000313" key="21">
    <source>
        <dbReference type="Proteomes" id="UP000327468"/>
    </source>
</evidence>
<dbReference type="Pfam" id="PF13639">
    <property type="entry name" value="zf-RING_2"/>
    <property type="match status" value="1"/>
</dbReference>
<comment type="pathway">
    <text evidence="5">Protein modification; protein ubiquitination.</text>
</comment>
<dbReference type="EC" id="2.3.2.27" evidence="6"/>
<comment type="subcellular location">
    <subcellularLocation>
        <location evidence="3">Endosome</location>
    </subcellularLocation>
    <subcellularLocation>
        <location evidence="4">Lysosome</location>
    </subcellularLocation>
    <subcellularLocation>
        <location evidence="2">Membrane</location>
        <topology evidence="2">Peripheral membrane protein</topology>
    </subcellularLocation>
</comment>
<sequence>MGTRSSRLQEESVCGPLEKDGGVKREPFRRIRSSRPSSLALDFSSSFDRDSDAKQSRSEEGSDSDTGHRVPPTDSDNGTGRTIEPEIDNDDNSPGSPERFSSQEPAGSVALRASAERLAGARRHSSGRNSTARSARVRTARPVSEAWIGLYRVRHSTVLCPFCTRTFPGGRIEEHLLTCLTSPPLPYNTDVLSKDSGECSICLEELLLGDTIARLACLCVYHKKCIDSWSSVKPCCPEHPFN</sequence>
<keyword evidence="9" id="KW-0479">Metal-binding</keyword>
<dbReference type="InterPro" id="IPR051878">
    <property type="entry name" value="ZNRF_ubiq-protein_ligase"/>
</dbReference>
<evidence type="ECO:0000256" key="12">
    <source>
        <dbReference type="ARBA" id="ARBA00022786"/>
    </source>
</evidence>
<evidence type="ECO:0000256" key="11">
    <source>
        <dbReference type="ARBA" id="ARBA00022771"/>
    </source>
</evidence>
<feature type="compositionally biased region" description="Low complexity" evidence="18">
    <location>
        <begin position="34"/>
        <end position="46"/>
    </location>
</feature>
<gene>
    <name evidence="20" type="ORF">PHYPO_G00197400</name>
</gene>
<keyword evidence="11 17" id="KW-0863">Zinc-finger</keyword>
<evidence type="ECO:0000256" key="13">
    <source>
        <dbReference type="ARBA" id="ARBA00022833"/>
    </source>
</evidence>
<evidence type="ECO:0000256" key="16">
    <source>
        <dbReference type="ARBA" id="ARBA00023288"/>
    </source>
</evidence>
<evidence type="ECO:0000256" key="15">
    <source>
        <dbReference type="ARBA" id="ARBA00023228"/>
    </source>
</evidence>
<dbReference type="GO" id="GO:0070936">
    <property type="term" value="P:protein K48-linked ubiquitination"/>
    <property type="evidence" value="ECO:0007669"/>
    <property type="project" value="TreeGrafter"/>
</dbReference>
<feature type="compositionally biased region" description="Basic and acidic residues" evidence="18">
    <location>
        <begin position="47"/>
        <end position="68"/>
    </location>
</feature>
<comment type="caution">
    <text evidence="20">The sequence shown here is derived from an EMBL/GenBank/DDBJ whole genome shotgun (WGS) entry which is preliminary data.</text>
</comment>
<dbReference type="Proteomes" id="UP000327468">
    <property type="component" value="Chromosome 4"/>
</dbReference>
<evidence type="ECO:0000256" key="6">
    <source>
        <dbReference type="ARBA" id="ARBA00012483"/>
    </source>
</evidence>
<dbReference type="GO" id="GO:0043161">
    <property type="term" value="P:proteasome-mediated ubiquitin-dependent protein catabolic process"/>
    <property type="evidence" value="ECO:0007669"/>
    <property type="project" value="TreeGrafter"/>
</dbReference>
<evidence type="ECO:0000256" key="4">
    <source>
        <dbReference type="ARBA" id="ARBA00004371"/>
    </source>
</evidence>
<dbReference type="GO" id="GO:0008270">
    <property type="term" value="F:zinc ion binding"/>
    <property type="evidence" value="ECO:0007669"/>
    <property type="project" value="UniProtKB-KW"/>
</dbReference>
<dbReference type="PANTHER" id="PTHR46661">
    <property type="entry name" value="E3 UBIQUITIN-PROTEIN LIGASE ZNRF1-LIKE PROTEIN"/>
    <property type="match status" value="1"/>
</dbReference>
<keyword evidence="15" id="KW-0458">Lysosome</keyword>
<dbReference type="PANTHER" id="PTHR46661:SF1">
    <property type="entry name" value="E3 UBIQUITIN-PROTEIN LIGASE ZNRF1"/>
    <property type="match status" value="1"/>
</dbReference>
<evidence type="ECO:0000256" key="18">
    <source>
        <dbReference type="SAM" id="MobiDB-lite"/>
    </source>
</evidence>
<evidence type="ECO:0000256" key="2">
    <source>
        <dbReference type="ARBA" id="ARBA00004170"/>
    </source>
</evidence>
<feature type="region of interest" description="Disordered" evidence="18">
    <location>
        <begin position="1"/>
        <end position="138"/>
    </location>
</feature>
<evidence type="ECO:0000256" key="10">
    <source>
        <dbReference type="ARBA" id="ARBA00022753"/>
    </source>
</evidence>
<keyword evidence="7" id="KW-0808">Transferase</keyword>
<name>A0A5N5PK36_PANHP</name>